<feature type="binding site" evidence="8">
    <location>
        <position position="18"/>
    </location>
    <ligand>
        <name>Mg(2+)</name>
        <dbReference type="ChEBI" id="CHEBI:18420"/>
    </ligand>
</feature>
<dbReference type="PIRSF" id="PIRSF006755">
    <property type="entry name" value="DTB_synth"/>
    <property type="match status" value="1"/>
</dbReference>
<evidence type="ECO:0000256" key="7">
    <source>
        <dbReference type="ARBA" id="ARBA00022842"/>
    </source>
</evidence>
<evidence type="ECO:0000256" key="1">
    <source>
        <dbReference type="ARBA" id="ARBA00022490"/>
    </source>
</evidence>
<dbReference type="PANTHER" id="PTHR43210:SF5">
    <property type="entry name" value="DETHIOBIOTIN SYNTHETASE"/>
    <property type="match status" value="1"/>
</dbReference>
<keyword evidence="7 8" id="KW-0460">Magnesium</keyword>
<dbReference type="EMBL" id="CYHG01000002">
    <property type="protein sequence ID" value="CUB03002.1"/>
    <property type="molecule type" value="Genomic_DNA"/>
</dbReference>
<keyword evidence="5 8" id="KW-0093">Biotin biosynthesis</keyword>
<organism evidence="9 10">
    <name type="scientific">Marinomonas fungiae</name>
    <dbReference type="NCBI Taxonomy" id="1137284"/>
    <lineage>
        <taxon>Bacteria</taxon>
        <taxon>Pseudomonadati</taxon>
        <taxon>Pseudomonadota</taxon>
        <taxon>Gammaproteobacteria</taxon>
        <taxon>Oceanospirillales</taxon>
        <taxon>Oceanospirillaceae</taxon>
        <taxon>Marinomonas</taxon>
    </lineage>
</organism>
<dbReference type="GO" id="GO:0005524">
    <property type="term" value="F:ATP binding"/>
    <property type="evidence" value="ECO:0007669"/>
    <property type="project" value="UniProtKB-UniRule"/>
</dbReference>
<evidence type="ECO:0000256" key="8">
    <source>
        <dbReference type="HAMAP-Rule" id="MF_00336"/>
    </source>
</evidence>
<dbReference type="GO" id="GO:0000287">
    <property type="term" value="F:magnesium ion binding"/>
    <property type="evidence" value="ECO:0007669"/>
    <property type="project" value="UniProtKB-UniRule"/>
</dbReference>
<dbReference type="CDD" id="cd03109">
    <property type="entry name" value="DTBS"/>
    <property type="match status" value="1"/>
</dbReference>
<evidence type="ECO:0000313" key="9">
    <source>
        <dbReference type="EMBL" id="CUB03002.1"/>
    </source>
</evidence>
<dbReference type="EC" id="6.3.3.3" evidence="8"/>
<evidence type="ECO:0000256" key="4">
    <source>
        <dbReference type="ARBA" id="ARBA00022741"/>
    </source>
</evidence>
<dbReference type="UniPathway" id="UPA00078">
    <property type="reaction ID" value="UER00161"/>
</dbReference>
<keyword evidence="10" id="KW-1185">Reference proteome</keyword>
<feature type="binding site" evidence="8">
    <location>
        <begin position="14"/>
        <end position="19"/>
    </location>
    <ligand>
        <name>ATP</name>
        <dbReference type="ChEBI" id="CHEBI:30616"/>
    </ligand>
</feature>
<keyword evidence="3 8" id="KW-0479">Metal-binding</keyword>
<evidence type="ECO:0000256" key="3">
    <source>
        <dbReference type="ARBA" id="ARBA00022723"/>
    </source>
</evidence>
<dbReference type="InterPro" id="IPR027417">
    <property type="entry name" value="P-loop_NTPase"/>
</dbReference>
<feature type="binding site" evidence="8">
    <location>
        <position position="56"/>
    </location>
    <ligand>
        <name>Mg(2+)</name>
        <dbReference type="ChEBI" id="CHEBI:18420"/>
    </ligand>
</feature>
<dbReference type="GO" id="GO:0042803">
    <property type="term" value="F:protein homodimerization activity"/>
    <property type="evidence" value="ECO:0007669"/>
    <property type="project" value="UniProtKB-ARBA"/>
</dbReference>
<name>A0A0K6II40_9GAMM</name>
<dbReference type="HAMAP" id="MF_00336">
    <property type="entry name" value="BioD"/>
    <property type="match status" value="1"/>
</dbReference>
<comment type="function">
    <text evidence="8">Catalyzes a mechanistically unusual reaction, the ATP-dependent insertion of CO2 between the N7 and N8 nitrogen atoms of 7,8-diaminopelargonic acid (DAPA, also called 7,8-diammoniononanoate) to form a ureido ring.</text>
</comment>
<dbReference type="GO" id="GO:0004141">
    <property type="term" value="F:dethiobiotin synthase activity"/>
    <property type="evidence" value="ECO:0007669"/>
    <property type="project" value="UniProtKB-UniRule"/>
</dbReference>
<dbReference type="NCBIfam" id="TIGR00347">
    <property type="entry name" value="bioD"/>
    <property type="match status" value="1"/>
</dbReference>
<feature type="binding site" evidence="8">
    <location>
        <position position="118"/>
    </location>
    <ligand>
        <name>Mg(2+)</name>
        <dbReference type="ChEBI" id="CHEBI:18420"/>
    </ligand>
</feature>
<comment type="subunit">
    <text evidence="8">Homodimer.</text>
</comment>
<evidence type="ECO:0000256" key="2">
    <source>
        <dbReference type="ARBA" id="ARBA00022598"/>
    </source>
</evidence>
<keyword evidence="4 8" id="KW-0547">Nucleotide-binding</keyword>
<comment type="pathway">
    <text evidence="8">Cofactor biosynthesis; biotin biosynthesis; biotin from 7,8-diaminononanoate: step 1/2.</text>
</comment>
<sequence>MAKQQYFITGTDTDAGKTHVCVGLLKAAARRQLRSMGIKPIAAGAEKIDGKLRNDDALQIQAAGSISLRYEQVNPVVFEPPIAPHIAAAKENKIVTVSRLEGFVRGTLLTPHDFALVEGAGGWRVPLNDRELLSDLAKRLAIPVIVVVDMRLGCLNHAFLTMEAIRRDGLPIAGWIANGGQNEMNCYEENLATLNNMVSAPLLGSLSWQQDSQTAEEEFDQLLQNLSS</sequence>
<keyword evidence="1 8" id="KW-0963">Cytoplasm</keyword>
<gene>
    <name evidence="8" type="primary">bioD</name>
    <name evidence="9" type="ORF">Ga0061065_102341</name>
</gene>
<dbReference type="Gene3D" id="3.40.50.300">
    <property type="entry name" value="P-loop containing nucleotide triphosphate hydrolases"/>
    <property type="match status" value="1"/>
</dbReference>
<proteinExistence type="inferred from homology"/>
<dbReference type="SUPFAM" id="SSF52540">
    <property type="entry name" value="P-loop containing nucleoside triphosphate hydrolases"/>
    <property type="match status" value="1"/>
</dbReference>
<dbReference type="OrthoDB" id="9802097at2"/>
<feature type="active site" evidence="8">
    <location>
        <position position="39"/>
    </location>
</feature>
<comment type="catalytic activity">
    <reaction evidence="8">
        <text>(7R,8S)-7,8-diammoniononanoate + CO2 + ATP = (4R,5S)-dethiobiotin + ADP + phosphate + 3 H(+)</text>
        <dbReference type="Rhea" id="RHEA:15805"/>
        <dbReference type="ChEBI" id="CHEBI:15378"/>
        <dbReference type="ChEBI" id="CHEBI:16526"/>
        <dbReference type="ChEBI" id="CHEBI:30616"/>
        <dbReference type="ChEBI" id="CHEBI:43474"/>
        <dbReference type="ChEBI" id="CHEBI:149469"/>
        <dbReference type="ChEBI" id="CHEBI:149473"/>
        <dbReference type="ChEBI" id="CHEBI:456216"/>
        <dbReference type="EC" id="6.3.3.3"/>
    </reaction>
</comment>
<dbReference type="STRING" id="1137284.GCA_001418205_00846"/>
<dbReference type="GO" id="GO:0009102">
    <property type="term" value="P:biotin biosynthetic process"/>
    <property type="evidence" value="ECO:0007669"/>
    <property type="project" value="UniProtKB-UniRule"/>
</dbReference>
<dbReference type="InterPro" id="IPR004472">
    <property type="entry name" value="DTB_synth_BioD"/>
</dbReference>
<accession>A0A0K6II40</accession>
<dbReference type="PANTHER" id="PTHR43210">
    <property type="entry name" value="DETHIOBIOTIN SYNTHETASE"/>
    <property type="match status" value="1"/>
</dbReference>
<feature type="binding site" evidence="8">
    <location>
        <begin position="118"/>
        <end position="121"/>
    </location>
    <ligand>
        <name>ATP</name>
        <dbReference type="ChEBI" id="CHEBI:30616"/>
    </ligand>
</feature>
<evidence type="ECO:0000256" key="6">
    <source>
        <dbReference type="ARBA" id="ARBA00022840"/>
    </source>
</evidence>
<dbReference type="RefSeq" id="WP_055461965.1">
    <property type="nucleotide sequence ID" value="NZ_CYHG01000002.1"/>
</dbReference>
<comment type="similarity">
    <text evidence="8">Belongs to the dethiobiotin synthetase family.</text>
</comment>
<comment type="caution">
    <text evidence="8">Lacks conserved residue(s) required for the propagation of feature annotation.</text>
</comment>
<feature type="binding site" evidence="8">
    <location>
        <position position="56"/>
    </location>
    <ligand>
        <name>ATP</name>
        <dbReference type="ChEBI" id="CHEBI:30616"/>
    </ligand>
</feature>
<dbReference type="Pfam" id="PF13500">
    <property type="entry name" value="AAA_26"/>
    <property type="match status" value="1"/>
</dbReference>
<comment type="cofactor">
    <cofactor evidence="8">
        <name>Mg(2+)</name>
        <dbReference type="ChEBI" id="CHEBI:18420"/>
    </cofactor>
</comment>
<protein>
    <recommendedName>
        <fullName evidence="8">ATP-dependent dethiobiotin synthetase BioD</fullName>
        <ecNumber evidence="8">6.3.3.3</ecNumber>
    </recommendedName>
    <alternativeName>
        <fullName evidence="8">DTB synthetase</fullName>
        <shortName evidence="8">DTBS</shortName>
    </alternativeName>
    <alternativeName>
        <fullName evidence="8">Dethiobiotin synthase</fullName>
    </alternativeName>
</protein>
<evidence type="ECO:0000313" key="10">
    <source>
        <dbReference type="Proteomes" id="UP000182769"/>
    </source>
</evidence>
<dbReference type="FunFam" id="3.40.50.300:FF:000292">
    <property type="entry name" value="ATP-dependent dethiobiotin synthetase BioD"/>
    <property type="match status" value="1"/>
</dbReference>
<keyword evidence="2 8" id="KW-0436">Ligase</keyword>
<dbReference type="AlphaFoldDB" id="A0A0K6II40"/>
<evidence type="ECO:0000256" key="5">
    <source>
        <dbReference type="ARBA" id="ARBA00022756"/>
    </source>
</evidence>
<reference evidence="10" key="1">
    <citation type="submission" date="2015-08" db="EMBL/GenBank/DDBJ databases">
        <authorList>
            <person name="Varghese N."/>
        </authorList>
    </citation>
    <scope>NUCLEOTIDE SEQUENCE [LARGE SCALE GENOMIC DNA]</scope>
    <source>
        <strain evidence="10">JCM 18476</strain>
    </source>
</reference>
<keyword evidence="6 8" id="KW-0067">ATP-binding</keyword>
<comment type="subcellular location">
    <subcellularLocation>
        <location evidence="8">Cytoplasm</location>
    </subcellularLocation>
</comment>
<dbReference type="Proteomes" id="UP000182769">
    <property type="component" value="Unassembled WGS sequence"/>
</dbReference>
<dbReference type="GO" id="GO:0005829">
    <property type="term" value="C:cytosol"/>
    <property type="evidence" value="ECO:0007669"/>
    <property type="project" value="TreeGrafter"/>
</dbReference>